<dbReference type="GO" id="GO:0005886">
    <property type="term" value="C:plasma membrane"/>
    <property type="evidence" value="ECO:0007669"/>
    <property type="project" value="UniProtKB-SubCell"/>
</dbReference>
<dbReference type="AlphaFoldDB" id="A0A5C0B3Y9"/>
<keyword evidence="10" id="KW-1185">Reference proteome</keyword>
<dbReference type="GO" id="GO:0007165">
    <property type="term" value="P:signal transduction"/>
    <property type="evidence" value="ECO:0007669"/>
    <property type="project" value="InterPro"/>
</dbReference>
<dbReference type="SMART" id="SM00331">
    <property type="entry name" value="PP2C_SIG"/>
    <property type="match status" value="1"/>
</dbReference>
<proteinExistence type="predicted"/>
<dbReference type="InterPro" id="IPR001932">
    <property type="entry name" value="PPM-type_phosphatase-like_dom"/>
</dbReference>
<dbReference type="Proteomes" id="UP000325161">
    <property type="component" value="Chromosome"/>
</dbReference>
<evidence type="ECO:0000256" key="7">
    <source>
        <dbReference type="SAM" id="Phobius"/>
    </source>
</evidence>
<evidence type="ECO:0000313" key="9">
    <source>
        <dbReference type="EMBL" id="QEI09438.1"/>
    </source>
</evidence>
<dbReference type="KEGG" id="pacr:FXN63_19330"/>
<keyword evidence="4" id="KW-0378">Hydrolase</keyword>
<keyword evidence="3 7" id="KW-0812">Transmembrane</keyword>
<accession>A0A5C0B3Y9</accession>
<dbReference type="CDD" id="cd06225">
    <property type="entry name" value="HAMP"/>
    <property type="match status" value="1"/>
</dbReference>
<dbReference type="InterPro" id="IPR004010">
    <property type="entry name" value="Double_Cache_2"/>
</dbReference>
<dbReference type="EMBL" id="CP043046">
    <property type="protein sequence ID" value="QEI09438.1"/>
    <property type="molecule type" value="Genomic_DNA"/>
</dbReference>
<dbReference type="Gene3D" id="3.30.450.20">
    <property type="entry name" value="PAS domain"/>
    <property type="match status" value="2"/>
</dbReference>
<feature type="domain" description="PPM-type phosphatase" evidence="8">
    <location>
        <begin position="429"/>
        <end position="644"/>
    </location>
</feature>
<comment type="subcellular location">
    <subcellularLocation>
        <location evidence="1">Cell membrane</location>
        <topology evidence="1">Multi-pass membrane protein</topology>
    </subcellularLocation>
</comment>
<dbReference type="InterPro" id="IPR003660">
    <property type="entry name" value="HAMP_dom"/>
</dbReference>
<gene>
    <name evidence="9" type="ORF">FXN63_19330</name>
</gene>
<keyword evidence="5 7" id="KW-1133">Transmembrane helix</keyword>
<dbReference type="PANTHER" id="PTHR43156:SF2">
    <property type="entry name" value="STAGE II SPORULATION PROTEIN E"/>
    <property type="match status" value="1"/>
</dbReference>
<dbReference type="SMART" id="SM01049">
    <property type="entry name" value="Cache_2"/>
    <property type="match status" value="1"/>
</dbReference>
<dbReference type="Pfam" id="PF07228">
    <property type="entry name" value="SpoIIE"/>
    <property type="match status" value="1"/>
</dbReference>
<protein>
    <submittedName>
        <fullName evidence="9">SpoIIE family protein phosphatase</fullName>
    </submittedName>
</protein>
<dbReference type="PANTHER" id="PTHR43156">
    <property type="entry name" value="STAGE II SPORULATION PROTEIN E-RELATED"/>
    <property type="match status" value="1"/>
</dbReference>
<feature type="transmembrane region" description="Helical" evidence="7">
    <location>
        <begin position="311"/>
        <end position="329"/>
    </location>
</feature>
<dbReference type="InterPro" id="IPR033480">
    <property type="entry name" value="sCache_2"/>
</dbReference>
<evidence type="ECO:0000256" key="5">
    <source>
        <dbReference type="ARBA" id="ARBA00022989"/>
    </source>
</evidence>
<dbReference type="Gene3D" id="6.10.340.10">
    <property type="match status" value="1"/>
</dbReference>
<dbReference type="Gene3D" id="3.60.40.10">
    <property type="entry name" value="PPM-type phosphatase domain"/>
    <property type="match status" value="1"/>
</dbReference>
<dbReference type="Pfam" id="PF08269">
    <property type="entry name" value="dCache_2"/>
    <property type="match status" value="1"/>
</dbReference>
<dbReference type="PROSITE" id="PS51746">
    <property type="entry name" value="PPM_2"/>
    <property type="match status" value="1"/>
</dbReference>
<dbReference type="CDD" id="cd18774">
    <property type="entry name" value="PDC2_HK_sensor"/>
    <property type="match status" value="1"/>
</dbReference>
<dbReference type="OrthoDB" id="9802500at2"/>
<evidence type="ECO:0000256" key="2">
    <source>
        <dbReference type="ARBA" id="ARBA00022475"/>
    </source>
</evidence>
<evidence type="ECO:0000256" key="4">
    <source>
        <dbReference type="ARBA" id="ARBA00022801"/>
    </source>
</evidence>
<name>A0A5C0B3Y9_9BURK</name>
<dbReference type="GO" id="GO:0016791">
    <property type="term" value="F:phosphatase activity"/>
    <property type="evidence" value="ECO:0007669"/>
    <property type="project" value="TreeGrafter"/>
</dbReference>
<evidence type="ECO:0000256" key="1">
    <source>
        <dbReference type="ARBA" id="ARBA00004651"/>
    </source>
</evidence>
<keyword evidence="2" id="KW-1003">Cell membrane</keyword>
<dbReference type="SUPFAM" id="SSF81606">
    <property type="entry name" value="PP2C-like"/>
    <property type="match status" value="1"/>
</dbReference>
<dbReference type="Pfam" id="PF00672">
    <property type="entry name" value="HAMP"/>
    <property type="match status" value="1"/>
</dbReference>
<organism evidence="9 10">
    <name type="scientific">Pigmentiphaga aceris</name>
    <dbReference type="NCBI Taxonomy" id="1940612"/>
    <lineage>
        <taxon>Bacteria</taxon>
        <taxon>Pseudomonadati</taxon>
        <taxon>Pseudomonadota</taxon>
        <taxon>Betaproteobacteria</taxon>
        <taxon>Burkholderiales</taxon>
        <taxon>Alcaligenaceae</taxon>
        <taxon>Pigmentiphaga</taxon>
    </lineage>
</organism>
<evidence type="ECO:0000259" key="8">
    <source>
        <dbReference type="PROSITE" id="PS51746"/>
    </source>
</evidence>
<evidence type="ECO:0000256" key="6">
    <source>
        <dbReference type="ARBA" id="ARBA00023136"/>
    </source>
</evidence>
<evidence type="ECO:0000256" key="3">
    <source>
        <dbReference type="ARBA" id="ARBA00022692"/>
    </source>
</evidence>
<reference evidence="9 10" key="1">
    <citation type="submission" date="2019-08" db="EMBL/GenBank/DDBJ databases">
        <title>Amphibian skin-associated Pigmentiphaga: genome sequence and occurrence across geography and hosts.</title>
        <authorList>
            <person name="Bletz M.C."/>
            <person name="Bunk B."/>
            <person name="Sproeer C."/>
            <person name="Biwer P."/>
            <person name="Reiter S."/>
            <person name="Rabemananjara F.C.E."/>
            <person name="Schulz S."/>
            <person name="Overmann J."/>
            <person name="Vences M."/>
        </authorList>
    </citation>
    <scope>NUCLEOTIDE SEQUENCE [LARGE SCALE GENOMIC DNA]</scope>
    <source>
        <strain evidence="9 10">Mada1488</strain>
    </source>
</reference>
<evidence type="ECO:0000313" key="10">
    <source>
        <dbReference type="Proteomes" id="UP000325161"/>
    </source>
</evidence>
<dbReference type="InterPro" id="IPR052016">
    <property type="entry name" value="Bact_Sigma-Reg"/>
</dbReference>
<keyword evidence="6 7" id="KW-0472">Membrane</keyword>
<dbReference type="InterPro" id="IPR036457">
    <property type="entry name" value="PPM-type-like_dom_sf"/>
</dbReference>
<sequence>MLITQRAVTDTVYGSEERAAINALRLVSLDIEARYGQLLREKIATVRSSRAQLESHGNTVESTLNSFAALAKTGVIDRAAAQRLALDWINELHGSDNIQVMVYDRSLRVLAHPQAGFRGISLNLLRDMKGRAIAEDMYRGSGVPLFGVYPWPSATNGEIDTHFGYFRRFAAWDWVFVVGSEAGTVERTVAAKRKEIVTALGETLNRLTLARSGFSFVFADNGDMVVSPPDRASALLNGRDAATGQPLRELLKQAAEDTTGVTHVSFRPEGTGGEDWELYATYVKPLKWYVAGAVPRSDLMSPGRALLRQQGLVFLAMLGVAMLLAWLYASRLIRPLKLLTRYARELPDRDLTVAHQVPKAVAELPTRYRDEVGRLATTLLYMEQQLRGNVARLMSETSARERIESELSIARDIQLGLLPIRLVPEVTERVDLFATMTAAKEVGGDLYDYFMLGDGRMCFVIGDVSGKGVPAAMFMAITRTLVRAAARDESSAGDLMSAINDRLAEHNPNMMFVTLFIGILDLDSGALQYANAGHPPLWLLHEGKVTLLTGRSGPACGVVEDIPYAEFDCHLAPGTLLVGYTDGVTEADSTDGSFYGDDRALRLLESLPHDSSSQTAAEALHADVVHFANGAEQADDITLIVVRRHPSETLS</sequence>